<dbReference type="OrthoDB" id="9803495at2"/>
<dbReference type="EMBL" id="CP016428">
    <property type="protein sequence ID" value="ANW00171.1"/>
    <property type="molecule type" value="Genomic_DNA"/>
</dbReference>
<feature type="transmembrane region" description="Helical" evidence="1">
    <location>
        <begin position="68"/>
        <end position="89"/>
    </location>
</feature>
<name>A0A1B1UBR5_9BRAD</name>
<dbReference type="RefSeq" id="WP_065727457.1">
    <property type="nucleotide sequence ID" value="NZ_CP016428.1"/>
</dbReference>
<evidence type="ECO:0000256" key="1">
    <source>
        <dbReference type="SAM" id="Phobius"/>
    </source>
</evidence>
<reference evidence="2 3" key="1">
    <citation type="submission" date="2016-07" db="EMBL/GenBank/DDBJ databases">
        <title>Complete genome sequence of Bradyrhizobium icense LMTR 13T, a potential inoculant strain isolated from lima bean (Phaseolus lunatus) in Peru.</title>
        <authorList>
            <person name="Ormeno-Orrillo E."/>
            <person name="Duran D."/>
            <person name="Rogel M.A."/>
            <person name="Rey L."/>
            <person name="Imperial J."/>
            <person name="Ruiz-Argueso T."/>
            <person name="Martinez-Romero E."/>
        </authorList>
    </citation>
    <scope>NUCLEOTIDE SEQUENCE [LARGE SCALE GENOMIC DNA]</scope>
    <source>
        <strain evidence="2 3">LMTR 13</strain>
    </source>
</reference>
<keyword evidence="1" id="KW-0812">Transmembrane</keyword>
<proteinExistence type="predicted"/>
<dbReference type="STRING" id="1274631.LMTR13_08255"/>
<gene>
    <name evidence="2" type="ORF">LMTR13_08255</name>
</gene>
<evidence type="ECO:0000313" key="3">
    <source>
        <dbReference type="Proteomes" id="UP000092839"/>
    </source>
</evidence>
<keyword evidence="1" id="KW-1133">Transmembrane helix</keyword>
<dbReference type="KEGG" id="bic:LMTR13_08255"/>
<protein>
    <submittedName>
        <fullName evidence="2">Uncharacterized protein</fullName>
    </submittedName>
</protein>
<keyword evidence="3" id="KW-1185">Reference proteome</keyword>
<dbReference type="Proteomes" id="UP000092839">
    <property type="component" value="Chromosome"/>
</dbReference>
<organism evidence="2 3">
    <name type="scientific">Bradyrhizobium icense</name>
    <dbReference type="NCBI Taxonomy" id="1274631"/>
    <lineage>
        <taxon>Bacteria</taxon>
        <taxon>Pseudomonadati</taxon>
        <taxon>Pseudomonadota</taxon>
        <taxon>Alphaproteobacteria</taxon>
        <taxon>Hyphomicrobiales</taxon>
        <taxon>Nitrobacteraceae</taxon>
        <taxon>Bradyrhizobium</taxon>
    </lineage>
</organism>
<evidence type="ECO:0000313" key="2">
    <source>
        <dbReference type="EMBL" id="ANW00171.1"/>
    </source>
</evidence>
<dbReference type="AlphaFoldDB" id="A0A1B1UBR5"/>
<accession>A0A1B1UBR5</accession>
<keyword evidence="1" id="KW-0472">Membrane</keyword>
<sequence>MLIMKTLELQVLKSVARSRATSCAVAEWKAIQLTSRERGELGPFFVLSTGLRLGWVPGAFPIGIVRHYFTHALLLAALVTTITGVAFVHGRRIVGAIRMDAHRAMLTTALCLRGDLVKAFAVALPAKDAEQTYWVELRHRK</sequence>